<dbReference type="InterPro" id="IPR014940">
    <property type="entry name" value="BAAT_C"/>
</dbReference>
<dbReference type="InterPro" id="IPR051411">
    <property type="entry name" value="Polyketide_trans_af380"/>
</dbReference>
<dbReference type="AlphaFoldDB" id="A0A1B9GPJ5"/>
<dbReference type="PANTHER" id="PTHR47751:SF1">
    <property type="entry name" value="SUPERFAMILY HYDROLASE, PUTATIVE (AFU_ORTHOLOGUE AFUA_2G16580)-RELATED"/>
    <property type="match status" value="1"/>
</dbReference>
<name>A0A1B9GPJ5_9TREE</name>
<dbReference type="PANTHER" id="PTHR47751">
    <property type="entry name" value="SUPERFAMILY HYDROLASE, PUTATIVE (AFU_ORTHOLOGUE AFUA_2G16580)-RELATED"/>
    <property type="match status" value="1"/>
</dbReference>
<dbReference type="Proteomes" id="UP000092666">
    <property type="component" value="Unassembled WGS sequence"/>
</dbReference>
<dbReference type="Gene3D" id="3.40.50.1820">
    <property type="entry name" value="alpha/beta hydrolase"/>
    <property type="match status" value="1"/>
</dbReference>
<evidence type="ECO:0000259" key="2">
    <source>
        <dbReference type="Pfam" id="PF08840"/>
    </source>
</evidence>
<dbReference type="STRING" id="1296120.A0A1B9GPJ5"/>
<evidence type="ECO:0000313" key="3">
    <source>
        <dbReference type="EMBL" id="OCF33024.1"/>
    </source>
</evidence>
<reference evidence="3 4" key="1">
    <citation type="submission" date="2013-07" db="EMBL/GenBank/DDBJ databases">
        <title>The Genome Sequence of Cryptococcus heveanensis BCC8398.</title>
        <authorList>
            <consortium name="The Broad Institute Genome Sequencing Platform"/>
            <person name="Cuomo C."/>
            <person name="Litvintseva A."/>
            <person name="Chen Y."/>
            <person name="Heitman J."/>
            <person name="Sun S."/>
            <person name="Springer D."/>
            <person name="Dromer F."/>
            <person name="Young S.K."/>
            <person name="Zeng Q."/>
            <person name="Gargeya S."/>
            <person name="Fitzgerald M."/>
            <person name="Abouelleil A."/>
            <person name="Alvarado L."/>
            <person name="Berlin A.M."/>
            <person name="Chapman S.B."/>
            <person name="Dewar J."/>
            <person name="Goldberg J."/>
            <person name="Griggs A."/>
            <person name="Gujja S."/>
            <person name="Hansen M."/>
            <person name="Howarth C."/>
            <person name="Imamovic A."/>
            <person name="Larimer J."/>
            <person name="McCowan C."/>
            <person name="Murphy C."/>
            <person name="Pearson M."/>
            <person name="Priest M."/>
            <person name="Roberts A."/>
            <person name="Saif S."/>
            <person name="Shea T."/>
            <person name="Sykes S."/>
            <person name="Wortman J."/>
            <person name="Nusbaum C."/>
            <person name="Birren B."/>
        </authorList>
    </citation>
    <scope>NUCLEOTIDE SEQUENCE [LARGE SCALE GENOMIC DNA]</scope>
    <source>
        <strain evidence="3 4">BCC8398</strain>
    </source>
</reference>
<proteinExistence type="inferred from homology"/>
<organism evidence="3 4">
    <name type="scientific">Kwoniella heveanensis BCC8398</name>
    <dbReference type="NCBI Taxonomy" id="1296120"/>
    <lineage>
        <taxon>Eukaryota</taxon>
        <taxon>Fungi</taxon>
        <taxon>Dikarya</taxon>
        <taxon>Basidiomycota</taxon>
        <taxon>Agaricomycotina</taxon>
        <taxon>Tremellomycetes</taxon>
        <taxon>Tremellales</taxon>
        <taxon>Cryptococcaceae</taxon>
        <taxon>Kwoniella</taxon>
    </lineage>
</organism>
<accession>A0A1B9GPJ5</accession>
<dbReference type="Gene3D" id="1.10.10.800">
    <property type="match status" value="1"/>
</dbReference>
<reference evidence="4" key="2">
    <citation type="submission" date="2013-12" db="EMBL/GenBank/DDBJ databases">
        <title>Evolution of pathogenesis and genome organization in the Tremellales.</title>
        <authorList>
            <person name="Cuomo C."/>
            <person name="Litvintseva A."/>
            <person name="Heitman J."/>
            <person name="Chen Y."/>
            <person name="Sun S."/>
            <person name="Springer D."/>
            <person name="Dromer F."/>
            <person name="Young S."/>
            <person name="Zeng Q."/>
            <person name="Chapman S."/>
            <person name="Gujja S."/>
            <person name="Saif S."/>
            <person name="Birren B."/>
        </authorList>
    </citation>
    <scope>NUCLEOTIDE SEQUENCE [LARGE SCALE GENOMIC DNA]</scope>
    <source>
        <strain evidence="4">BCC8398</strain>
    </source>
</reference>
<feature type="domain" description="BAAT/Acyl-CoA thioester hydrolase C-terminal" evidence="2">
    <location>
        <begin position="92"/>
        <end position="166"/>
    </location>
</feature>
<protein>
    <recommendedName>
        <fullName evidence="2">BAAT/Acyl-CoA thioester hydrolase C-terminal domain-containing protein</fullName>
    </recommendedName>
</protein>
<keyword evidence="4" id="KW-1185">Reference proteome</keyword>
<dbReference type="Pfam" id="PF08840">
    <property type="entry name" value="BAAT_C"/>
    <property type="match status" value="1"/>
</dbReference>
<sequence length="318" mass="34180">MLNIKTVSYPNLAWESAANIIFPPGFDEKKKYAAVLCAHPIGSCKEQTAGNIYGAALAQAGFVVLAFDASFQGASGGEPRMVEDPGLRVGDFRFAVDYLVTLPYIDEERIGALGVCGGGGYVVNATMTEHRIKAVTSVTGVNFGRLVRESFTQFDPVTAMTAMGKQRTAEARGMKGVAMDLLPISNEDAKKQGQTDPDIVQATDYYRSRCPNPHGQAKQLFSFNAAATTWDAFNHVEILLTQPALIIVGDIPGAFGAYRDSLELYGRASGSKDRQLVVLPNTSHYELYDQPNATGPALEKIIPFFNEHLGCSGGSAAL</sequence>
<comment type="similarity">
    <text evidence="1">Belongs to the polyketide transferase af380 family.</text>
</comment>
<evidence type="ECO:0000256" key="1">
    <source>
        <dbReference type="ARBA" id="ARBA00029464"/>
    </source>
</evidence>
<dbReference type="EMBL" id="KI669506">
    <property type="protein sequence ID" value="OCF33024.1"/>
    <property type="molecule type" value="Genomic_DNA"/>
</dbReference>
<dbReference type="SUPFAM" id="SSF53474">
    <property type="entry name" value="alpha/beta-Hydrolases"/>
    <property type="match status" value="1"/>
</dbReference>
<gene>
    <name evidence="3" type="ORF">I316_05362</name>
</gene>
<dbReference type="InterPro" id="IPR029058">
    <property type="entry name" value="AB_hydrolase_fold"/>
</dbReference>
<dbReference type="OrthoDB" id="2498029at2759"/>
<evidence type="ECO:0000313" key="4">
    <source>
        <dbReference type="Proteomes" id="UP000092666"/>
    </source>
</evidence>